<evidence type="ECO:0000313" key="3">
    <source>
        <dbReference type="EMBL" id="KQC30330.1"/>
    </source>
</evidence>
<dbReference type="PANTHER" id="PTHR47163">
    <property type="entry name" value="DDE_TNP_IS1595 DOMAIN-CONTAINING PROTEIN"/>
    <property type="match status" value="1"/>
</dbReference>
<dbReference type="NCBIfam" id="NF033547">
    <property type="entry name" value="transpos_IS1595"/>
    <property type="match status" value="1"/>
</dbReference>
<evidence type="ECO:0000256" key="1">
    <source>
        <dbReference type="SAM" id="MobiDB-lite"/>
    </source>
</evidence>
<dbReference type="Pfam" id="PF12762">
    <property type="entry name" value="DDE_Tnp_IS1595"/>
    <property type="match status" value="1"/>
</dbReference>
<dbReference type="PATRIC" id="fig|1547436.3.peg.2254"/>
<sequence>MQFKSLPQLLDYFKDEATGIAYYENIRWGNEPACPHCGCTNPYKTNRGWKCRDKDCHKKFTVRVGTIFENSKIPFRIWFAAIWLATEHKKGISSVQLAIDLGITQKTGWFVLHRIREMLRDKAPQMLGENKMVETDATYIGGKESNKHLRKRRSQDDKNLTNEGKPYKAKKAIIGIIERDGKVALKHVSGETTNNMVDFVKTHVPADSTIYSDEAAAYKQLKKTYKHDNVKHSLNIYVEGQVHTNTIENFWSVLKRGLYGVYHQVSDKHISRYLDEYAARFNNRTLTSNERFNQFLEDSESVLSYKELTALS</sequence>
<proteinExistence type="predicted"/>
<dbReference type="OrthoDB" id="9783459at2"/>
<organism evidence="3 4">
    <name type="scientific">Flagellimonas eckloniae</name>
    <dbReference type="NCBI Taxonomy" id="346185"/>
    <lineage>
        <taxon>Bacteria</taxon>
        <taxon>Pseudomonadati</taxon>
        <taxon>Bacteroidota</taxon>
        <taxon>Flavobacteriia</taxon>
        <taxon>Flavobacteriales</taxon>
        <taxon>Flavobacteriaceae</taxon>
        <taxon>Flagellimonas</taxon>
    </lineage>
</organism>
<dbReference type="Proteomes" id="UP000050827">
    <property type="component" value="Unassembled WGS sequence"/>
</dbReference>
<reference evidence="3 4" key="1">
    <citation type="submission" date="2015-04" db="EMBL/GenBank/DDBJ databases">
        <title>Complete genome of flavobacterium.</title>
        <authorList>
            <person name="Kwon Y.M."/>
            <person name="Kim S.-J."/>
        </authorList>
    </citation>
    <scope>NUCLEOTIDE SEQUENCE [LARGE SCALE GENOMIC DNA]</scope>
    <source>
        <strain evidence="3 4">DK169</strain>
    </source>
</reference>
<dbReference type="SMART" id="SM01126">
    <property type="entry name" value="DDE_Tnp_IS1595"/>
    <property type="match status" value="1"/>
</dbReference>
<dbReference type="InterPro" id="IPR024442">
    <property type="entry name" value="Transposase_Zn_ribbon"/>
</dbReference>
<feature type="region of interest" description="Disordered" evidence="1">
    <location>
        <begin position="143"/>
        <end position="163"/>
    </location>
</feature>
<dbReference type="InterPro" id="IPR053164">
    <property type="entry name" value="IS1016-like_transposase"/>
</dbReference>
<dbReference type="AlphaFoldDB" id="A0A0Q1BIC7"/>
<name>A0A0Q1BIC7_9FLAO</name>
<keyword evidence="4" id="KW-1185">Reference proteome</keyword>
<dbReference type="RefSeq" id="WP_055395104.1">
    <property type="nucleotide sequence ID" value="NZ_LCTZ01000002.1"/>
</dbReference>
<dbReference type="InterPro" id="IPR024445">
    <property type="entry name" value="Tnp_ISXO2-like"/>
</dbReference>
<dbReference type="STRING" id="346185.AAY42_10900"/>
<gene>
    <name evidence="3" type="ORF">AAY42_10900</name>
</gene>
<evidence type="ECO:0000313" key="4">
    <source>
        <dbReference type="Proteomes" id="UP000050827"/>
    </source>
</evidence>
<dbReference type="Pfam" id="PF12760">
    <property type="entry name" value="Zn_ribbon_IS1595"/>
    <property type="match status" value="1"/>
</dbReference>
<feature type="domain" description="ISXO2-like transposase" evidence="2">
    <location>
        <begin position="125"/>
        <end position="282"/>
    </location>
</feature>
<dbReference type="EMBL" id="LCTZ01000002">
    <property type="protein sequence ID" value="KQC30330.1"/>
    <property type="molecule type" value="Genomic_DNA"/>
</dbReference>
<comment type="caution">
    <text evidence="3">The sequence shown here is derived from an EMBL/GenBank/DDBJ whole genome shotgun (WGS) entry which is preliminary data.</text>
</comment>
<protein>
    <recommendedName>
        <fullName evidence="2">ISXO2-like transposase domain-containing protein</fullName>
    </recommendedName>
</protein>
<dbReference type="PANTHER" id="PTHR47163:SF2">
    <property type="entry name" value="SI:DKEY-17M8.2"/>
    <property type="match status" value="1"/>
</dbReference>
<evidence type="ECO:0000259" key="2">
    <source>
        <dbReference type="SMART" id="SM01126"/>
    </source>
</evidence>
<accession>A0A0Q1BIC7</accession>